<evidence type="ECO:0000256" key="1">
    <source>
        <dbReference type="ARBA" id="ARBA00022723"/>
    </source>
</evidence>
<dbReference type="EMBL" id="CALTRL010000043">
    <property type="protein sequence ID" value="CAH7666119.1"/>
    <property type="molecule type" value="Genomic_DNA"/>
</dbReference>
<comment type="caution">
    <text evidence="6">The sequence shown here is derived from an EMBL/GenBank/DDBJ whole genome shotgun (WGS) entry which is preliminary data.</text>
</comment>
<evidence type="ECO:0000259" key="5">
    <source>
        <dbReference type="Pfam" id="PF12171"/>
    </source>
</evidence>
<feature type="compositionally biased region" description="Basic and acidic residues" evidence="4">
    <location>
        <begin position="138"/>
        <end position="147"/>
    </location>
</feature>
<dbReference type="AlphaFoldDB" id="A0AAV0AG07"/>
<dbReference type="SUPFAM" id="SSF57667">
    <property type="entry name" value="beta-beta-alpha zinc fingers"/>
    <property type="match status" value="1"/>
</dbReference>
<dbReference type="InterPro" id="IPR022755">
    <property type="entry name" value="Znf_C2H2_jaz"/>
</dbReference>
<feature type="region of interest" description="Disordered" evidence="4">
    <location>
        <begin position="1"/>
        <end position="37"/>
    </location>
</feature>
<dbReference type="GO" id="GO:0008270">
    <property type="term" value="F:zinc ion binding"/>
    <property type="evidence" value="ECO:0007669"/>
    <property type="project" value="UniProtKB-KW"/>
</dbReference>
<dbReference type="Pfam" id="PF12171">
    <property type="entry name" value="zf-C2H2_jaz"/>
    <property type="match status" value="1"/>
</dbReference>
<evidence type="ECO:0000256" key="4">
    <source>
        <dbReference type="SAM" id="MobiDB-lite"/>
    </source>
</evidence>
<dbReference type="InterPro" id="IPR036236">
    <property type="entry name" value="Znf_C2H2_sf"/>
</dbReference>
<evidence type="ECO:0000313" key="7">
    <source>
        <dbReference type="Proteomes" id="UP001153365"/>
    </source>
</evidence>
<name>A0AAV0AG07_PHAPC</name>
<reference evidence="6" key="1">
    <citation type="submission" date="2022-06" db="EMBL/GenBank/DDBJ databases">
        <authorList>
            <consortium name="SYNGENTA / RWTH Aachen University"/>
        </authorList>
    </citation>
    <scope>NUCLEOTIDE SEQUENCE</scope>
</reference>
<dbReference type="Proteomes" id="UP001153365">
    <property type="component" value="Unassembled WGS sequence"/>
</dbReference>
<evidence type="ECO:0000313" key="6">
    <source>
        <dbReference type="EMBL" id="CAH7666119.1"/>
    </source>
</evidence>
<keyword evidence="2" id="KW-0863">Zinc-finger</keyword>
<sequence>MSTASKPERERHKEAQRLLEHKWQHQDSNDPTDLLSLTDGATTTSLVVEDEVEEDVDIMEKEPEKVNDLYCVACGRNLNSQGAWENHERSRSTSKNHTGLSQQIIKEDGELMLSGCTIPSDTREQSEEPNLTTNYFKDQAEPEKSLG</sequence>
<keyword evidence="3" id="KW-0862">Zinc</keyword>
<feature type="region of interest" description="Disordered" evidence="4">
    <location>
        <begin position="82"/>
        <end position="147"/>
    </location>
</feature>
<feature type="compositionally biased region" description="Polar residues" evidence="4">
    <location>
        <begin position="93"/>
        <end position="104"/>
    </location>
</feature>
<keyword evidence="7" id="KW-1185">Reference proteome</keyword>
<gene>
    <name evidence="6" type="ORF">PPACK8108_LOCUS440</name>
</gene>
<protein>
    <recommendedName>
        <fullName evidence="5">Zinc finger double-stranded RNA binding domain-containing protein</fullName>
    </recommendedName>
</protein>
<feature type="compositionally biased region" description="Basic and acidic residues" evidence="4">
    <location>
        <begin position="1"/>
        <end position="28"/>
    </location>
</feature>
<accession>A0AAV0AG07</accession>
<evidence type="ECO:0000256" key="2">
    <source>
        <dbReference type="ARBA" id="ARBA00022771"/>
    </source>
</evidence>
<proteinExistence type="predicted"/>
<evidence type="ECO:0000256" key="3">
    <source>
        <dbReference type="ARBA" id="ARBA00022833"/>
    </source>
</evidence>
<keyword evidence="1" id="KW-0479">Metal-binding</keyword>
<feature type="domain" description="Zinc finger double-stranded RNA binding" evidence="5">
    <location>
        <begin position="69"/>
        <end position="91"/>
    </location>
</feature>
<organism evidence="6 7">
    <name type="scientific">Phakopsora pachyrhizi</name>
    <name type="common">Asian soybean rust disease fungus</name>
    <dbReference type="NCBI Taxonomy" id="170000"/>
    <lineage>
        <taxon>Eukaryota</taxon>
        <taxon>Fungi</taxon>
        <taxon>Dikarya</taxon>
        <taxon>Basidiomycota</taxon>
        <taxon>Pucciniomycotina</taxon>
        <taxon>Pucciniomycetes</taxon>
        <taxon>Pucciniales</taxon>
        <taxon>Phakopsoraceae</taxon>
        <taxon>Phakopsora</taxon>
    </lineage>
</organism>